<dbReference type="AlphaFoldDB" id="A0A7S2XM08"/>
<keyword evidence="2" id="KW-0472">Membrane</keyword>
<protein>
    <submittedName>
        <fullName evidence="3">Uncharacterized protein</fullName>
    </submittedName>
</protein>
<name>A0A7S2XM08_9STRA</name>
<evidence type="ECO:0000256" key="2">
    <source>
        <dbReference type="SAM" id="Phobius"/>
    </source>
</evidence>
<gene>
    <name evidence="3" type="ORF">ASEP1449_LOCUS7429</name>
</gene>
<proteinExistence type="predicted"/>
<accession>A0A7S2XM08</accession>
<keyword evidence="2" id="KW-1133">Transmembrane helix</keyword>
<feature type="region of interest" description="Disordered" evidence="1">
    <location>
        <begin position="1"/>
        <end position="30"/>
    </location>
</feature>
<evidence type="ECO:0000256" key="1">
    <source>
        <dbReference type="SAM" id="MobiDB-lite"/>
    </source>
</evidence>
<evidence type="ECO:0000313" key="3">
    <source>
        <dbReference type="EMBL" id="CAD9815603.1"/>
    </source>
</evidence>
<feature type="transmembrane region" description="Helical" evidence="2">
    <location>
        <begin position="95"/>
        <end position="115"/>
    </location>
</feature>
<organism evidence="3">
    <name type="scientific">Attheya septentrionalis</name>
    <dbReference type="NCBI Taxonomy" id="420275"/>
    <lineage>
        <taxon>Eukaryota</taxon>
        <taxon>Sar</taxon>
        <taxon>Stramenopiles</taxon>
        <taxon>Ochrophyta</taxon>
        <taxon>Bacillariophyta</taxon>
        <taxon>Coscinodiscophyceae</taxon>
        <taxon>Chaetocerotophycidae</taxon>
        <taxon>Chaetocerotales</taxon>
        <taxon>Attheyaceae</taxon>
        <taxon>Attheya</taxon>
    </lineage>
</organism>
<feature type="compositionally biased region" description="Polar residues" evidence="1">
    <location>
        <begin position="15"/>
        <end position="28"/>
    </location>
</feature>
<sequence>MHSWLRQKKAFKNTPPASSGKAKQQRQAAKTWRSVVRIKIIGQLAGLLRMTCAKGTKGVMRGAAIIMAANVAFFLCGGGPSKHDDDGNWVPMPSNVSSAVTTIDAILSASALLAASSPVGSMRHAVSAGIFTAGAVMGTFEGLPKFLESMGRLFK</sequence>
<feature type="transmembrane region" description="Helical" evidence="2">
    <location>
        <begin position="58"/>
        <end position="75"/>
    </location>
</feature>
<keyword evidence="2" id="KW-0812">Transmembrane</keyword>
<feature type="compositionally biased region" description="Basic residues" evidence="1">
    <location>
        <begin position="1"/>
        <end position="11"/>
    </location>
</feature>
<reference evidence="3" key="1">
    <citation type="submission" date="2021-01" db="EMBL/GenBank/DDBJ databases">
        <authorList>
            <person name="Corre E."/>
            <person name="Pelletier E."/>
            <person name="Niang G."/>
            <person name="Scheremetjew M."/>
            <person name="Finn R."/>
            <person name="Kale V."/>
            <person name="Holt S."/>
            <person name="Cochrane G."/>
            <person name="Meng A."/>
            <person name="Brown T."/>
            <person name="Cohen L."/>
        </authorList>
    </citation>
    <scope>NUCLEOTIDE SEQUENCE</scope>
    <source>
        <strain evidence="3">CCMP2084</strain>
    </source>
</reference>
<dbReference type="EMBL" id="HBHQ01011072">
    <property type="protein sequence ID" value="CAD9815603.1"/>
    <property type="molecule type" value="Transcribed_RNA"/>
</dbReference>